<dbReference type="GO" id="GO:0016491">
    <property type="term" value="F:oxidoreductase activity"/>
    <property type="evidence" value="ECO:0007669"/>
    <property type="project" value="UniProtKB-KW"/>
</dbReference>
<dbReference type="EMBL" id="LRQT01000046">
    <property type="protein sequence ID" value="KXA63905.1"/>
    <property type="molecule type" value="Genomic_DNA"/>
</dbReference>
<keyword evidence="2" id="KW-0175">Coiled coil</keyword>
<dbReference type="Proteomes" id="UP000277803">
    <property type="component" value="Unassembled WGS sequence"/>
</dbReference>
<dbReference type="EMBL" id="QXZZ01000026">
    <property type="protein sequence ID" value="RJY50508.1"/>
    <property type="molecule type" value="Genomic_DNA"/>
</dbReference>
<feature type="domain" description="Cysteine-rich" evidence="3">
    <location>
        <begin position="148"/>
        <end position="237"/>
    </location>
</feature>
<dbReference type="Proteomes" id="UP001236274">
    <property type="component" value="Unassembled WGS sequence"/>
</dbReference>
<evidence type="ECO:0000313" key="4">
    <source>
        <dbReference type="EMBL" id="KXA63905.1"/>
    </source>
</evidence>
<dbReference type="Gene3D" id="1.20.1050.140">
    <property type="match status" value="1"/>
</dbReference>
<dbReference type="PATRIC" id="fig|39777.7.peg.1125"/>
<feature type="coiled-coil region" evidence="2">
    <location>
        <begin position="77"/>
        <end position="111"/>
    </location>
</feature>
<comment type="caution">
    <text evidence="4">The sequence shown here is derived from an EMBL/GenBank/DDBJ whole genome shotgun (WGS) entry which is preliminary data.</text>
</comment>
<dbReference type="KEGG" id="vat:B7L28_08775"/>
<evidence type="ECO:0000313" key="7">
    <source>
        <dbReference type="Proteomes" id="UP000070226"/>
    </source>
</evidence>
<evidence type="ECO:0000313" key="6">
    <source>
        <dbReference type="EMBL" id="RJY50508.1"/>
    </source>
</evidence>
<protein>
    <submittedName>
        <fullName evidence="5">CoB--CoM heterodisulfide reductase iron-sulfur subunit B family protein</fullName>
    </submittedName>
    <submittedName>
        <fullName evidence="4 6">Heterodisulfide reductase subunit B</fullName>
    </submittedName>
</protein>
<organism evidence="4">
    <name type="scientific">Veillonella atypica</name>
    <dbReference type="NCBI Taxonomy" id="39777"/>
    <lineage>
        <taxon>Bacteria</taxon>
        <taxon>Bacillati</taxon>
        <taxon>Bacillota</taxon>
        <taxon>Negativicutes</taxon>
        <taxon>Veillonellales</taxon>
        <taxon>Veillonellaceae</taxon>
        <taxon>Veillonella</taxon>
    </lineage>
</organism>
<dbReference type="PANTHER" id="PTHR42947">
    <property type="entry name" value="COB--COM HETERODISULFIDE REDUCTASE SUBUNIT B 1"/>
    <property type="match status" value="1"/>
</dbReference>
<dbReference type="Pfam" id="PF02754">
    <property type="entry name" value="CCG"/>
    <property type="match status" value="2"/>
</dbReference>
<dbReference type="AlphaFoldDB" id="A0A133S4C3"/>
<gene>
    <name evidence="6" type="ORF">D2965_05350</name>
    <name evidence="4" type="ORF">HMPREF3233_01158</name>
    <name evidence="5" type="ORF">QP520_03110</name>
</gene>
<dbReference type="InterPro" id="IPR051278">
    <property type="entry name" value="HdrB/HdrD_reductase"/>
</dbReference>
<accession>A0A133S4C3</accession>
<dbReference type="RefSeq" id="WP_005378080.1">
    <property type="nucleotide sequence ID" value="NZ_CABFMO010000060.1"/>
</dbReference>
<evidence type="ECO:0000313" key="8">
    <source>
        <dbReference type="Proteomes" id="UP000277803"/>
    </source>
</evidence>
<sequence>MKYAFFPGCVLESAAKEDYMATVAVAKKLGIELEELDGWTCCGASHVQDIAPEITLATNARNIALAEEKGLNLLTVCNTCTLMLREAKNELDNNEKEKEEVNKKLAQIGKQYRGTTDITHFLWVLIRDYGLDKLKEKVVKPLTGLRVAEYYGCHILRPQTEMGFEDYQMPTSLADLISAIGATPIDFSRKLDCCGFHAVYPAHDSVMQMTGSINKDAATEGADCVVTPCPLCQMQLDMFQKEAKEVVGGGKDMPILHMSQLVGLALGITPEEMGMPKRHLTDTAAVTKFVG</sequence>
<evidence type="ECO:0000256" key="2">
    <source>
        <dbReference type="SAM" id="Coils"/>
    </source>
</evidence>
<evidence type="ECO:0000313" key="5">
    <source>
        <dbReference type="EMBL" id="MDK7356611.1"/>
    </source>
</evidence>
<reference evidence="6 8" key="2">
    <citation type="submission" date="2018-09" db="EMBL/GenBank/DDBJ databases">
        <title>Genome sequence of Veillonella atypica isolated from periodontal Korean patients.</title>
        <authorList>
            <person name="Lee J.-H."/>
            <person name="Moon J.-H."/>
            <person name="Shin S.-Y."/>
        </authorList>
    </citation>
    <scope>NUCLEOTIDE SEQUENCE [LARGE SCALE GENOMIC DNA]</scope>
    <source>
        <strain evidence="6 8">KHUD_V1</strain>
    </source>
</reference>
<dbReference type="Proteomes" id="UP000070226">
    <property type="component" value="Unassembled WGS sequence"/>
</dbReference>
<dbReference type="PANTHER" id="PTHR42947:SF1">
    <property type="entry name" value="COB--COM HETERODISULFIDE REDUCTASE SUBUNIT B 1"/>
    <property type="match status" value="1"/>
</dbReference>
<dbReference type="STRING" id="39777.B7L28_08775"/>
<proteinExistence type="predicted"/>
<name>A0A133S4C3_9FIRM</name>
<dbReference type="EMBL" id="JASORJ010000003">
    <property type="protein sequence ID" value="MDK7356611.1"/>
    <property type="molecule type" value="Genomic_DNA"/>
</dbReference>
<dbReference type="InterPro" id="IPR004017">
    <property type="entry name" value="Cys_rich_dom"/>
</dbReference>
<feature type="domain" description="Cysteine-rich" evidence="3">
    <location>
        <begin position="3"/>
        <end position="85"/>
    </location>
</feature>
<dbReference type="GeneID" id="57774702"/>
<evidence type="ECO:0000259" key="3">
    <source>
        <dbReference type="Pfam" id="PF02754"/>
    </source>
</evidence>
<reference evidence="5" key="3">
    <citation type="submission" date="2023-05" db="EMBL/GenBank/DDBJ databases">
        <title>Cataloging the Phylogenetic Diversity of Human Bladder Bacteria.</title>
        <authorList>
            <person name="Du J."/>
        </authorList>
    </citation>
    <scope>NUCLEOTIDE SEQUENCE</scope>
    <source>
        <strain evidence="5">UMB10101</strain>
    </source>
</reference>
<keyword evidence="1" id="KW-0560">Oxidoreductase</keyword>
<dbReference type="Gene3D" id="3.40.50.11810">
    <property type="match status" value="1"/>
</dbReference>
<evidence type="ECO:0000256" key="1">
    <source>
        <dbReference type="ARBA" id="ARBA00023002"/>
    </source>
</evidence>
<reference evidence="4 7" key="1">
    <citation type="submission" date="2016-01" db="EMBL/GenBank/DDBJ databases">
        <authorList>
            <person name="Oliw E.H."/>
        </authorList>
    </citation>
    <scope>NUCLEOTIDE SEQUENCE [LARGE SCALE GENOMIC DNA]</scope>
    <source>
        <strain evidence="4 7">CMW7756B</strain>
    </source>
</reference>